<dbReference type="Proteomes" id="UP001220962">
    <property type="component" value="Chromosome"/>
</dbReference>
<protein>
    <recommendedName>
        <fullName evidence="5">DNA-binding protein</fullName>
    </recommendedName>
</protein>
<dbReference type="RefSeq" id="WP_047910302.1">
    <property type="nucleotide sequence ID" value="NZ_CP118101.1"/>
</dbReference>
<reference evidence="1 4" key="1">
    <citation type="submission" date="2023-02" db="EMBL/GenBank/DDBJ databases">
        <title>Pathogen: clinical or host-associated sample.</title>
        <authorList>
            <person name="Hergert J."/>
            <person name="Casey R."/>
            <person name="Wagner J."/>
            <person name="Young E.L."/>
            <person name="Oakeson K.F."/>
        </authorList>
    </citation>
    <scope>NUCLEOTIDE SEQUENCE</scope>
    <source>
        <strain evidence="2 4">2022CK-00829</strain>
        <strain evidence="1">2022CK-00830</strain>
    </source>
</reference>
<evidence type="ECO:0008006" key="5">
    <source>
        <dbReference type="Google" id="ProtNLM"/>
    </source>
</evidence>
<accession>A0AAX3MV85</accession>
<name>A0AAX3MV85_9BACL</name>
<sequence>MSVHFPYDEPLDLDSLVNLIQSNYTIENWEEVLSLSDQLMQLAKEVHQELIETDSTSHVYKDHIIYYFGYSHLMNGLSYQKLGDFTKSREYISFYANLDWLDDSTETGKYLIEHFKFFSSANELQLDILDGKKDRLPEYVQFLDANPDQVLQGLINILRSANQFNYDVDSIITHLSAYVEDYTHYNDKVKAAHYLSYQYQLALYRNMNEEHSTAIDITLHILDAADEMRNDKYFKKAISLFEILRKFGTVSQLKTCYDILNKILMRGDLPNEKRYSSRSDSVGSVHLRNLS</sequence>
<dbReference type="Proteomes" id="UP001221519">
    <property type="component" value="Chromosome"/>
</dbReference>
<keyword evidence="4" id="KW-1185">Reference proteome</keyword>
<evidence type="ECO:0000313" key="2">
    <source>
        <dbReference type="EMBL" id="WDI00415.1"/>
    </source>
</evidence>
<dbReference type="EMBL" id="CP118108">
    <property type="protein sequence ID" value="WDI00415.1"/>
    <property type="molecule type" value="Genomic_DNA"/>
</dbReference>
<dbReference type="EMBL" id="CP118101">
    <property type="protein sequence ID" value="WDH80719.1"/>
    <property type="molecule type" value="Genomic_DNA"/>
</dbReference>
<dbReference type="AlphaFoldDB" id="A0AAX3MV85"/>
<gene>
    <name evidence="1" type="ORF">PUW23_14295</name>
    <name evidence="2" type="ORF">PUW25_14040</name>
</gene>
<organism evidence="1 3">
    <name type="scientific">Paenibacillus urinalis</name>
    <dbReference type="NCBI Taxonomy" id="521520"/>
    <lineage>
        <taxon>Bacteria</taxon>
        <taxon>Bacillati</taxon>
        <taxon>Bacillota</taxon>
        <taxon>Bacilli</taxon>
        <taxon>Bacillales</taxon>
        <taxon>Paenibacillaceae</taxon>
        <taxon>Paenibacillus</taxon>
    </lineage>
</organism>
<evidence type="ECO:0000313" key="3">
    <source>
        <dbReference type="Proteomes" id="UP001220962"/>
    </source>
</evidence>
<evidence type="ECO:0000313" key="4">
    <source>
        <dbReference type="Proteomes" id="UP001221519"/>
    </source>
</evidence>
<evidence type="ECO:0000313" key="1">
    <source>
        <dbReference type="EMBL" id="WDH80719.1"/>
    </source>
</evidence>
<proteinExistence type="predicted"/>